<dbReference type="Gene3D" id="1.10.10.10">
    <property type="entry name" value="Winged helix-like DNA-binding domain superfamily/Winged helix DNA-binding domain"/>
    <property type="match status" value="1"/>
</dbReference>
<dbReference type="STRING" id="1244108.SAMN05444004_105202"/>
<gene>
    <name evidence="10" type="ORF">SAMN05444004_105202</name>
</gene>
<evidence type="ECO:0000259" key="8">
    <source>
        <dbReference type="PROSITE" id="PS50110"/>
    </source>
</evidence>
<dbReference type="SUPFAM" id="SSF46894">
    <property type="entry name" value="C-terminal effector domain of the bipartite response regulators"/>
    <property type="match status" value="1"/>
</dbReference>
<dbReference type="GO" id="GO:0000156">
    <property type="term" value="F:phosphorelay response regulator activity"/>
    <property type="evidence" value="ECO:0007669"/>
    <property type="project" value="TreeGrafter"/>
</dbReference>
<dbReference type="SMART" id="SM00862">
    <property type="entry name" value="Trans_reg_C"/>
    <property type="match status" value="1"/>
</dbReference>
<evidence type="ECO:0000313" key="11">
    <source>
        <dbReference type="Proteomes" id="UP000198914"/>
    </source>
</evidence>
<feature type="domain" description="OmpR/PhoB-type" evidence="9">
    <location>
        <begin position="144"/>
        <end position="248"/>
    </location>
</feature>
<feature type="modified residue" description="4-aspartylphosphate" evidence="6">
    <location>
        <position position="71"/>
    </location>
</feature>
<evidence type="ECO:0000256" key="2">
    <source>
        <dbReference type="ARBA" id="ARBA00023012"/>
    </source>
</evidence>
<dbReference type="InterPro" id="IPR039420">
    <property type="entry name" value="WalR-like"/>
</dbReference>
<reference evidence="11" key="1">
    <citation type="submission" date="2016-10" db="EMBL/GenBank/DDBJ databases">
        <authorList>
            <person name="Varghese N."/>
            <person name="Submissions S."/>
        </authorList>
    </citation>
    <scope>NUCLEOTIDE SEQUENCE [LARGE SCALE GENOMIC DNA]</scope>
    <source>
        <strain evidence="11">DSM 100420</strain>
    </source>
</reference>
<sequence length="253" mass="27154">MAGYPQAVHARETCGGPGMMPRVAILDDDPQIRDLLADALLASGMQVSTYARAAAFESALRQSTPDVCLVDLGLPDRDGLAVVSQLALEGGAAIIIISGRGQVQDRITGLELGADDYVVKPFEPAEIVARVRARLRKTPTAPARTIARFGPFTADFDRFTLTGPPGQVKDGEVGFSQAEAEILRLFLGRPRRLLSRAEMQEALGGSASESFDRAIDVRVSRLRAKMGEDPKNPALIKTIYGAGYIFLGEVAWS</sequence>
<dbReference type="InterPro" id="IPR001867">
    <property type="entry name" value="OmpR/PhoB-type_DNA-bd"/>
</dbReference>
<name>A0A1H3PW20_9RHOB</name>
<dbReference type="Pfam" id="PF00486">
    <property type="entry name" value="Trans_reg_C"/>
    <property type="match status" value="1"/>
</dbReference>
<evidence type="ECO:0000256" key="5">
    <source>
        <dbReference type="ARBA" id="ARBA00023163"/>
    </source>
</evidence>
<evidence type="ECO:0000259" key="9">
    <source>
        <dbReference type="PROSITE" id="PS51755"/>
    </source>
</evidence>
<dbReference type="GO" id="GO:0006355">
    <property type="term" value="P:regulation of DNA-templated transcription"/>
    <property type="evidence" value="ECO:0007669"/>
    <property type="project" value="InterPro"/>
</dbReference>
<dbReference type="InterPro" id="IPR036388">
    <property type="entry name" value="WH-like_DNA-bd_sf"/>
</dbReference>
<dbReference type="AlphaFoldDB" id="A0A1H3PW20"/>
<organism evidence="10 11">
    <name type="scientific">Jannaschia faecimaris</name>
    <dbReference type="NCBI Taxonomy" id="1244108"/>
    <lineage>
        <taxon>Bacteria</taxon>
        <taxon>Pseudomonadati</taxon>
        <taxon>Pseudomonadota</taxon>
        <taxon>Alphaproteobacteria</taxon>
        <taxon>Rhodobacterales</taxon>
        <taxon>Roseobacteraceae</taxon>
        <taxon>Jannaschia</taxon>
    </lineage>
</organism>
<dbReference type="InterPro" id="IPR016032">
    <property type="entry name" value="Sig_transdc_resp-reg_C-effctor"/>
</dbReference>
<dbReference type="PANTHER" id="PTHR48111">
    <property type="entry name" value="REGULATOR OF RPOS"/>
    <property type="match status" value="1"/>
</dbReference>
<keyword evidence="4 7" id="KW-0238">DNA-binding</keyword>
<dbReference type="Gene3D" id="6.10.250.690">
    <property type="match status" value="1"/>
</dbReference>
<dbReference type="PROSITE" id="PS51755">
    <property type="entry name" value="OMPR_PHOB"/>
    <property type="match status" value="1"/>
</dbReference>
<feature type="domain" description="Response regulatory" evidence="8">
    <location>
        <begin position="22"/>
        <end position="135"/>
    </location>
</feature>
<feature type="DNA-binding region" description="OmpR/PhoB-type" evidence="7">
    <location>
        <begin position="144"/>
        <end position="248"/>
    </location>
</feature>
<dbReference type="InterPro" id="IPR001789">
    <property type="entry name" value="Sig_transdc_resp-reg_receiver"/>
</dbReference>
<evidence type="ECO:0000313" key="10">
    <source>
        <dbReference type="EMBL" id="SDZ05512.1"/>
    </source>
</evidence>
<keyword evidence="5" id="KW-0804">Transcription</keyword>
<dbReference type="Gene3D" id="3.40.50.2300">
    <property type="match status" value="1"/>
</dbReference>
<dbReference type="InterPro" id="IPR011006">
    <property type="entry name" value="CheY-like_superfamily"/>
</dbReference>
<keyword evidence="3" id="KW-0805">Transcription regulation</keyword>
<keyword evidence="11" id="KW-1185">Reference proteome</keyword>
<accession>A0A1H3PW20</accession>
<dbReference type="CDD" id="cd00383">
    <property type="entry name" value="trans_reg_C"/>
    <property type="match status" value="1"/>
</dbReference>
<dbReference type="EMBL" id="FNPX01000005">
    <property type="protein sequence ID" value="SDZ05512.1"/>
    <property type="molecule type" value="Genomic_DNA"/>
</dbReference>
<protein>
    <submittedName>
        <fullName evidence="10">DNA-binding response regulator, OmpR family, contains REC and winged-helix (WHTH) domain</fullName>
    </submittedName>
</protein>
<dbReference type="PANTHER" id="PTHR48111:SF1">
    <property type="entry name" value="TWO-COMPONENT RESPONSE REGULATOR ORR33"/>
    <property type="match status" value="1"/>
</dbReference>
<dbReference type="GO" id="GO:0005829">
    <property type="term" value="C:cytosol"/>
    <property type="evidence" value="ECO:0007669"/>
    <property type="project" value="TreeGrafter"/>
</dbReference>
<evidence type="ECO:0000256" key="6">
    <source>
        <dbReference type="PROSITE-ProRule" id="PRU00169"/>
    </source>
</evidence>
<dbReference type="SUPFAM" id="SSF52172">
    <property type="entry name" value="CheY-like"/>
    <property type="match status" value="1"/>
</dbReference>
<evidence type="ECO:0000256" key="7">
    <source>
        <dbReference type="PROSITE-ProRule" id="PRU01091"/>
    </source>
</evidence>
<dbReference type="Proteomes" id="UP000198914">
    <property type="component" value="Unassembled WGS sequence"/>
</dbReference>
<dbReference type="Pfam" id="PF00072">
    <property type="entry name" value="Response_reg"/>
    <property type="match status" value="1"/>
</dbReference>
<evidence type="ECO:0000256" key="1">
    <source>
        <dbReference type="ARBA" id="ARBA00022553"/>
    </source>
</evidence>
<dbReference type="SMART" id="SM00448">
    <property type="entry name" value="REC"/>
    <property type="match status" value="1"/>
</dbReference>
<keyword evidence="1 6" id="KW-0597">Phosphoprotein</keyword>
<dbReference type="PROSITE" id="PS50110">
    <property type="entry name" value="RESPONSE_REGULATORY"/>
    <property type="match status" value="1"/>
</dbReference>
<dbReference type="GO" id="GO:0000976">
    <property type="term" value="F:transcription cis-regulatory region binding"/>
    <property type="evidence" value="ECO:0007669"/>
    <property type="project" value="TreeGrafter"/>
</dbReference>
<evidence type="ECO:0000256" key="4">
    <source>
        <dbReference type="ARBA" id="ARBA00023125"/>
    </source>
</evidence>
<evidence type="ECO:0000256" key="3">
    <source>
        <dbReference type="ARBA" id="ARBA00023015"/>
    </source>
</evidence>
<dbReference type="GO" id="GO:0032993">
    <property type="term" value="C:protein-DNA complex"/>
    <property type="evidence" value="ECO:0007669"/>
    <property type="project" value="TreeGrafter"/>
</dbReference>
<keyword evidence="2" id="KW-0902">Two-component regulatory system</keyword>
<proteinExistence type="predicted"/>